<dbReference type="InterPro" id="IPR050289">
    <property type="entry name" value="TorD/DmsD_chaperones"/>
</dbReference>
<dbReference type="Gene3D" id="1.10.3480.10">
    <property type="entry name" value="TorD-like"/>
    <property type="match status" value="1"/>
</dbReference>
<evidence type="ECO:0000256" key="1">
    <source>
        <dbReference type="ARBA" id="ARBA00023186"/>
    </source>
</evidence>
<dbReference type="KEGG" id="dda:Dd703_2252"/>
<dbReference type="Pfam" id="PF02613">
    <property type="entry name" value="Nitrate_red_del"/>
    <property type="match status" value="1"/>
</dbReference>
<dbReference type="HOGENOM" id="CLU_077650_7_1_6"/>
<dbReference type="InterPro" id="IPR036411">
    <property type="entry name" value="TorD-like_sf"/>
</dbReference>
<keyword evidence="4" id="KW-1185">Reference proteome</keyword>
<dbReference type="EMBL" id="CP001654">
    <property type="protein sequence ID" value="ACS86037.1"/>
    <property type="molecule type" value="Genomic_DNA"/>
</dbReference>
<dbReference type="HAMAP" id="MF_00940">
    <property type="entry name" value="DmsD_chaperone"/>
    <property type="match status" value="1"/>
</dbReference>
<protein>
    <recommendedName>
        <fullName evidence="2">Tat proofreading chaperone DmsD</fullName>
    </recommendedName>
    <alternativeName>
        <fullName evidence="2">DMSO reductase maturation protein</fullName>
    </alternativeName>
    <alternativeName>
        <fullName evidence="2">Twin-arginine leader-binding protein DmsD</fullName>
    </alternativeName>
</protein>
<dbReference type="GO" id="GO:0005048">
    <property type="term" value="F:signal sequence binding"/>
    <property type="evidence" value="ECO:0007669"/>
    <property type="project" value="InterPro"/>
</dbReference>
<accession>C6C7U5</accession>
<dbReference type="RefSeq" id="WP_015853946.1">
    <property type="nucleotide sequence ID" value="NC_012880.1"/>
</dbReference>
<dbReference type="SUPFAM" id="SSF89155">
    <property type="entry name" value="TorD-like"/>
    <property type="match status" value="1"/>
</dbReference>
<dbReference type="InterPro" id="IPR028611">
    <property type="entry name" value="DmsD_chaperone"/>
</dbReference>
<keyword evidence="1 2" id="KW-0143">Chaperone</keyword>
<dbReference type="STRING" id="579405.Dd703_2252"/>
<evidence type="ECO:0000313" key="3">
    <source>
        <dbReference type="EMBL" id="ACS86037.1"/>
    </source>
</evidence>
<sequence>MARQMVSLTGRMLGALLYYAPDNDNNMPLFAQLRQSGWHQTWPCGDAAPVEQAAQQMTLGLQSGYEERLADVWQRLFIGPDHLEAPPWGSVYLDKESVLFGDSTLALRLWLRQQGIEPCNEAREPEDHIGLMLMLAAWCAEHQPDGVPILLADHLLPWAMRYLDLLEQAAGHPFYQGVAALTRTTLQDWQRVYRLTPAPRQLFY</sequence>
<comment type="similarity">
    <text evidence="2">Belongs to the TorD/DmsD family. DmsD subfamily.</text>
</comment>
<organism evidence="3 4">
    <name type="scientific">Musicola paradisiaca (strain Ech703)</name>
    <name type="common">Dickeya paradisiaca</name>
    <name type="synonym">Dickeya dadantii</name>
    <dbReference type="NCBI Taxonomy" id="579405"/>
    <lineage>
        <taxon>Bacteria</taxon>
        <taxon>Pseudomonadati</taxon>
        <taxon>Pseudomonadota</taxon>
        <taxon>Gammaproteobacteria</taxon>
        <taxon>Enterobacterales</taxon>
        <taxon>Pectobacteriaceae</taxon>
        <taxon>Musicola</taxon>
    </lineage>
</organism>
<dbReference type="PANTHER" id="PTHR34227">
    <property type="entry name" value="CHAPERONE PROTEIN YCDY"/>
    <property type="match status" value="1"/>
</dbReference>
<dbReference type="InterPro" id="IPR026269">
    <property type="entry name" value="DmsD-type"/>
</dbReference>
<reference evidence="3" key="1">
    <citation type="submission" date="2009-06" db="EMBL/GenBank/DDBJ databases">
        <title>Complete sequence of Dickeya dadantii Ech703.</title>
        <authorList>
            <consortium name="US DOE Joint Genome Institute"/>
            <person name="Lucas S."/>
            <person name="Copeland A."/>
            <person name="Lapidus A."/>
            <person name="Glavina del Rio T."/>
            <person name="Dalin E."/>
            <person name="Tice H."/>
            <person name="Bruce D."/>
            <person name="Goodwin L."/>
            <person name="Pitluck S."/>
            <person name="Chertkov O."/>
            <person name="Brettin T."/>
            <person name="Detter J.C."/>
            <person name="Han C."/>
            <person name="Larimer F."/>
            <person name="Land M."/>
            <person name="Hauser L."/>
            <person name="Kyrpides N."/>
            <person name="Mikhailova N."/>
            <person name="Balakrishnan V."/>
            <person name="Glasner J."/>
            <person name="Perna N.T."/>
        </authorList>
    </citation>
    <scope>NUCLEOTIDE SEQUENCE [LARGE SCALE GENOMIC DNA]</scope>
    <source>
        <strain evidence="3">Ech703</strain>
    </source>
</reference>
<comment type="function">
    <text evidence="2">Required for biogenesis/assembly of DMSO reductase, but not for the interaction of the DmsA signal peptide with the Tat system. May be part of a chaperone cascade complex that facilitates a folding-maturation pathway for the substrate protein.</text>
</comment>
<evidence type="ECO:0000256" key="2">
    <source>
        <dbReference type="HAMAP-Rule" id="MF_00940"/>
    </source>
</evidence>
<gene>
    <name evidence="2" type="primary">dmsD</name>
    <name evidence="3" type="ordered locus">Dd703_2252</name>
</gene>
<dbReference type="PANTHER" id="PTHR34227:SF6">
    <property type="entry name" value="TAT PROOFREADING CHAPERONE DMSD"/>
    <property type="match status" value="1"/>
</dbReference>
<dbReference type="NCBIfam" id="NF008632">
    <property type="entry name" value="PRK11621.1"/>
    <property type="match status" value="1"/>
</dbReference>
<evidence type="ECO:0000313" key="4">
    <source>
        <dbReference type="Proteomes" id="UP000002734"/>
    </source>
</evidence>
<dbReference type="eggNOG" id="COG3381">
    <property type="taxonomic scope" value="Bacteria"/>
</dbReference>
<dbReference type="PIRSF" id="PIRSF004690">
    <property type="entry name" value="DmsD"/>
    <property type="match status" value="1"/>
</dbReference>
<dbReference type="InterPro" id="IPR020945">
    <property type="entry name" value="DMSO/NO3_reduct_chaperone"/>
</dbReference>
<proteinExistence type="inferred from homology"/>
<name>C6C7U5_MUSP7</name>
<dbReference type="AlphaFoldDB" id="C6C7U5"/>
<dbReference type="Proteomes" id="UP000002734">
    <property type="component" value="Chromosome"/>
</dbReference>